<dbReference type="PANTHER" id="PTHR43807:SF12">
    <property type="entry name" value="AMINOTRANSFERASE, CLASSES I AND II FAMILY PROTEIN, EXPRESSED"/>
    <property type="match status" value="1"/>
</dbReference>
<sequence length="91" mass="10569">MRLCYLTHHMKHTRDALGWLGEYLCMLHLNHLTGHWNPERFINSFTARTKAVILNSPHNPTGKVFTKDELETIAGACCRRDCIAITDEVWF</sequence>
<dbReference type="AlphaFoldDB" id="A0A6N2M9S9"/>
<protein>
    <recommendedName>
        <fullName evidence="5">Aminotransferase class I/classII large domain-containing protein</fullName>
    </recommendedName>
</protein>
<evidence type="ECO:0000256" key="4">
    <source>
        <dbReference type="ARBA" id="ARBA00022898"/>
    </source>
</evidence>
<evidence type="ECO:0000256" key="3">
    <source>
        <dbReference type="ARBA" id="ARBA00022679"/>
    </source>
</evidence>
<dbReference type="PANTHER" id="PTHR43807">
    <property type="entry name" value="FI04487P"/>
    <property type="match status" value="1"/>
</dbReference>
<dbReference type="GO" id="GO:0005737">
    <property type="term" value="C:cytoplasm"/>
    <property type="evidence" value="ECO:0007669"/>
    <property type="project" value="TreeGrafter"/>
</dbReference>
<organism evidence="6">
    <name type="scientific">Salix viminalis</name>
    <name type="common">Common osier</name>
    <name type="synonym">Basket willow</name>
    <dbReference type="NCBI Taxonomy" id="40686"/>
    <lineage>
        <taxon>Eukaryota</taxon>
        <taxon>Viridiplantae</taxon>
        <taxon>Streptophyta</taxon>
        <taxon>Embryophyta</taxon>
        <taxon>Tracheophyta</taxon>
        <taxon>Spermatophyta</taxon>
        <taxon>Magnoliopsida</taxon>
        <taxon>eudicotyledons</taxon>
        <taxon>Gunneridae</taxon>
        <taxon>Pentapetalae</taxon>
        <taxon>rosids</taxon>
        <taxon>fabids</taxon>
        <taxon>Malpighiales</taxon>
        <taxon>Salicaceae</taxon>
        <taxon>Saliceae</taxon>
        <taxon>Salix</taxon>
    </lineage>
</organism>
<evidence type="ECO:0000313" key="6">
    <source>
        <dbReference type="EMBL" id="VFU50635.1"/>
    </source>
</evidence>
<dbReference type="Pfam" id="PF00155">
    <property type="entry name" value="Aminotran_1_2"/>
    <property type="match status" value="1"/>
</dbReference>
<comment type="cofactor">
    <cofactor evidence="1">
        <name>pyridoxal 5'-phosphate</name>
        <dbReference type="ChEBI" id="CHEBI:597326"/>
    </cofactor>
</comment>
<dbReference type="GO" id="GO:0030170">
    <property type="term" value="F:pyridoxal phosphate binding"/>
    <property type="evidence" value="ECO:0007669"/>
    <property type="project" value="InterPro"/>
</dbReference>
<evidence type="ECO:0000256" key="1">
    <source>
        <dbReference type="ARBA" id="ARBA00001933"/>
    </source>
</evidence>
<accession>A0A6N2M9S9</accession>
<dbReference type="InterPro" id="IPR015421">
    <property type="entry name" value="PyrdxlP-dep_Trfase_major"/>
</dbReference>
<gene>
    <name evidence="6" type="ORF">SVIM_LOCUS338026</name>
</gene>
<evidence type="ECO:0000256" key="2">
    <source>
        <dbReference type="ARBA" id="ARBA00022576"/>
    </source>
</evidence>
<feature type="domain" description="Aminotransferase class I/classII large" evidence="5">
    <location>
        <begin position="47"/>
        <end position="89"/>
    </location>
</feature>
<proteinExistence type="predicted"/>
<dbReference type="Gene3D" id="3.40.640.10">
    <property type="entry name" value="Type I PLP-dependent aspartate aminotransferase-like (Major domain)"/>
    <property type="match status" value="1"/>
</dbReference>
<keyword evidence="2" id="KW-0032">Aminotransferase</keyword>
<reference evidence="6" key="1">
    <citation type="submission" date="2019-03" db="EMBL/GenBank/DDBJ databases">
        <authorList>
            <person name="Mank J."/>
            <person name="Almeida P."/>
        </authorList>
    </citation>
    <scope>NUCLEOTIDE SEQUENCE</scope>
    <source>
        <strain evidence="6">78183</strain>
    </source>
</reference>
<dbReference type="GO" id="GO:0016212">
    <property type="term" value="F:kynurenine-oxoglutarate transaminase activity"/>
    <property type="evidence" value="ECO:0007669"/>
    <property type="project" value="TreeGrafter"/>
</dbReference>
<keyword evidence="4" id="KW-0663">Pyridoxal phosphate</keyword>
<dbReference type="InterPro" id="IPR004839">
    <property type="entry name" value="Aminotransferase_I/II_large"/>
</dbReference>
<dbReference type="EMBL" id="CAADRP010001730">
    <property type="protein sequence ID" value="VFU50635.1"/>
    <property type="molecule type" value="Genomic_DNA"/>
</dbReference>
<dbReference type="SUPFAM" id="SSF53383">
    <property type="entry name" value="PLP-dependent transferases"/>
    <property type="match status" value="1"/>
</dbReference>
<keyword evidence="3" id="KW-0808">Transferase</keyword>
<evidence type="ECO:0000259" key="5">
    <source>
        <dbReference type="Pfam" id="PF00155"/>
    </source>
</evidence>
<dbReference type="InterPro" id="IPR051326">
    <property type="entry name" value="Kynurenine-oxoglutarate_AT"/>
</dbReference>
<name>A0A6N2M9S9_SALVM</name>
<dbReference type="InterPro" id="IPR015424">
    <property type="entry name" value="PyrdxlP-dep_Trfase"/>
</dbReference>